<dbReference type="InterPro" id="IPR032675">
    <property type="entry name" value="LRR_dom_sf"/>
</dbReference>
<feature type="region of interest" description="Disordered" evidence="1">
    <location>
        <begin position="1"/>
        <end position="68"/>
    </location>
</feature>
<feature type="compositionally biased region" description="Basic and acidic residues" evidence="1">
    <location>
        <begin position="262"/>
        <end position="272"/>
    </location>
</feature>
<feature type="compositionally biased region" description="Low complexity" evidence="1">
    <location>
        <begin position="129"/>
        <end position="150"/>
    </location>
</feature>
<feature type="compositionally biased region" description="Basic and acidic residues" evidence="1">
    <location>
        <begin position="356"/>
        <end position="372"/>
    </location>
</feature>
<evidence type="ECO:0000313" key="3">
    <source>
        <dbReference type="Proteomes" id="UP000078512"/>
    </source>
</evidence>
<feature type="compositionally biased region" description="Basic residues" evidence="1">
    <location>
        <begin position="344"/>
        <end position="355"/>
    </location>
</feature>
<dbReference type="STRING" id="1314771.A0A197JL98"/>
<feature type="compositionally biased region" description="Low complexity" evidence="1">
    <location>
        <begin position="28"/>
        <end position="62"/>
    </location>
</feature>
<keyword evidence="3" id="KW-1185">Reference proteome</keyword>
<proteinExistence type="predicted"/>
<accession>A0A197JL98</accession>
<evidence type="ECO:0000256" key="1">
    <source>
        <dbReference type="SAM" id="MobiDB-lite"/>
    </source>
</evidence>
<feature type="compositionally biased region" description="Pro residues" evidence="1">
    <location>
        <begin position="413"/>
        <end position="423"/>
    </location>
</feature>
<dbReference type="SMART" id="SM00367">
    <property type="entry name" value="LRR_CC"/>
    <property type="match status" value="5"/>
</dbReference>
<dbReference type="OrthoDB" id="550575at2759"/>
<dbReference type="Proteomes" id="UP000078512">
    <property type="component" value="Unassembled WGS sequence"/>
</dbReference>
<feature type="region of interest" description="Disordered" evidence="1">
    <location>
        <begin position="340"/>
        <end position="450"/>
    </location>
</feature>
<name>A0A197JL98_9FUNG</name>
<dbReference type="SUPFAM" id="SSF52047">
    <property type="entry name" value="RNI-like"/>
    <property type="match status" value="1"/>
</dbReference>
<reference evidence="2 3" key="1">
    <citation type="submission" date="2016-05" db="EMBL/GenBank/DDBJ databases">
        <title>Genome sequencing reveals origins of a unique bacterial endosymbiosis in the earliest lineages of terrestrial Fungi.</title>
        <authorList>
            <consortium name="DOE Joint Genome Institute"/>
            <person name="Uehling J."/>
            <person name="Gryganskyi A."/>
            <person name="Hameed K."/>
            <person name="Tschaplinski T."/>
            <person name="Misztal P."/>
            <person name="Wu S."/>
            <person name="Desiro A."/>
            <person name="Vande Pol N."/>
            <person name="Du Z.-Y."/>
            <person name="Zienkiewicz A."/>
            <person name="Zienkiewicz K."/>
            <person name="Morin E."/>
            <person name="Tisserant E."/>
            <person name="Splivallo R."/>
            <person name="Hainaut M."/>
            <person name="Henrissat B."/>
            <person name="Ohm R."/>
            <person name="Kuo A."/>
            <person name="Yan J."/>
            <person name="Lipzen A."/>
            <person name="Nolan M."/>
            <person name="Labutti K."/>
            <person name="Barry K."/>
            <person name="Goldstein A."/>
            <person name="Labbe J."/>
            <person name="Schadt C."/>
            <person name="Tuskan G."/>
            <person name="Grigoriev I."/>
            <person name="Martin F."/>
            <person name="Vilgalys R."/>
            <person name="Bonito G."/>
        </authorList>
    </citation>
    <scope>NUCLEOTIDE SEQUENCE [LARGE SCALE GENOMIC DNA]</scope>
    <source>
        <strain evidence="2 3">AG-77</strain>
    </source>
</reference>
<dbReference type="AlphaFoldDB" id="A0A197JL98"/>
<dbReference type="Gene3D" id="3.80.10.10">
    <property type="entry name" value="Ribonuclease Inhibitor"/>
    <property type="match status" value="3"/>
</dbReference>
<dbReference type="PANTHER" id="PTHR13382">
    <property type="entry name" value="MITOCHONDRIAL ATP SYNTHASE COUPLING FACTOR B"/>
    <property type="match status" value="1"/>
</dbReference>
<gene>
    <name evidence="2" type="ORF">K457DRAFT_140903</name>
</gene>
<organism evidence="2 3">
    <name type="scientific">Linnemannia elongata AG-77</name>
    <dbReference type="NCBI Taxonomy" id="1314771"/>
    <lineage>
        <taxon>Eukaryota</taxon>
        <taxon>Fungi</taxon>
        <taxon>Fungi incertae sedis</taxon>
        <taxon>Mucoromycota</taxon>
        <taxon>Mortierellomycotina</taxon>
        <taxon>Mortierellomycetes</taxon>
        <taxon>Mortierellales</taxon>
        <taxon>Mortierellaceae</taxon>
        <taxon>Linnemannia</taxon>
    </lineage>
</organism>
<dbReference type="InterPro" id="IPR006553">
    <property type="entry name" value="Leu-rich_rpt_Cys-con_subtyp"/>
</dbReference>
<dbReference type="EMBL" id="KV442075">
    <property type="protein sequence ID" value="OAQ25743.1"/>
    <property type="molecule type" value="Genomic_DNA"/>
</dbReference>
<feature type="compositionally biased region" description="Low complexity" evidence="1">
    <location>
        <begin position="373"/>
        <end position="412"/>
    </location>
</feature>
<feature type="compositionally biased region" description="Acidic residues" evidence="1">
    <location>
        <begin position="252"/>
        <end position="261"/>
    </location>
</feature>
<evidence type="ECO:0008006" key="4">
    <source>
        <dbReference type="Google" id="ProtNLM"/>
    </source>
</evidence>
<feature type="region of interest" description="Disordered" evidence="1">
    <location>
        <begin position="249"/>
        <end position="272"/>
    </location>
</feature>
<dbReference type="GO" id="GO:0005737">
    <property type="term" value="C:cytoplasm"/>
    <property type="evidence" value="ECO:0007669"/>
    <property type="project" value="TreeGrafter"/>
</dbReference>
<protein>
    <recommendedName>
        <fullName evidence="4">F-box domain-containing protein</fullName>
    </recommendedName>
</protein>
<dbReference type="SUPFAM" id="SSF81383">
    <property type="entry name" value="F-box domain"/>
    <property type="match status" value="1"/>
</dbReference>
<dbReference type="InterPro" id="IPR036047">
    <property type="entry name" value="F-box-like_dom_sf"/>
</dbReference>
<evidence type="ECO:0000313" key="2">
    <source>
        <dbReference type="EMBL" id="OAQ25743.1"/>
    </source>
</evidence>
<feature type="compositionally biased region" description="Polar residues" evidence="1">
    <location>
        <begin position="7"/>
        <end position="27"/>
    </location>
</feature>
<dbReference type="InterPro" id="IPR050648">
    <property type="entry name" value="F-box_LRR-repeat"/>
</dbReference>
<sequence length="778" mass="84820">MLKLDSRSAQSTIAPTRPNKASTPTQRTESTTATTKLTAQTTSTTLLPPSSTSPSTPNSGTGPMPPVTRNQATWERVLLMPELAFALQCFLDRSHLADASRVCQTWHHVWTPFLWKHLSLPRPRPRPLAPFSSSHSSSASSKSTKTTALSQRRHSYRTSISDNSDNNHEEFAYTLSPACLAPFGHLVMRLDASWLSIPELLRISTYCLQLRALKLSDCPLPTKALSTLLQSLKRLSRLSLDIPLHDYSADEAQGDDDEGAAEAEHRDEDERTRGRIFHRDELGENEIMKAVEIYASSETLEYLELTFQSSVRISVKAICSLLRHQRSLRTFKLVDADIEDPQASRRRGPKMKKKKDKGDHRQQGGRRGDRSHQGNNSSGEASSAAAASSGTATMVTGSSAASSMASPGSSSPSLPPSPSPSPSLCPSISDYDDSGDGGTESPPPEGKETKTTFGLHFFSISSSHASDSSLTHILERCPKLRALHLHSCDTITDQSLQSVVQHCPQLESISLSSCKGLTTQGLNQFFSVKGGKAVEPLVSVSAGAVAGSPLVHVHLCDLAALHDETLEILAVCHGGSLLKLAIYFCAFVTDRGVIALLTTCSRLRVFGLQAYGMTPAIFEKPWASSRTIEQLDLQGVFKKVILDPTGAAAANNFSAVAMWRDHQARIDGFEVTKARLVTLDRLKNLRLAAGGIGKEVLSGFSNPHQRIEVLHLYGLQSTQVDTLPWTAIRTCYPYLRQVYCGVIGVIRKSIRDELVRLNVELLASSSIPDLAFENNFDD</sequence>
<feature type="region of interest" description="Disordered" evidence="1">
    <location>
        <begin position="127"/>
        <end position="162"/>
    </location>
</feature>